<organism evidence="3 4">
    <name type="scientific">Apiospora saccharicola</name>
    <dbReference type="NCBI Taxonomy" id="335842"/>
    <lineage>
        <taxon>Eukaryota</taxon>
        <taxon>Fungi</taxon>
        <taxon>Dikarya</taxon>
        <taxon>Ascomycota</taxon>
        <taxon>Pezizomycotina</taxon>
        <taxon>Sordariomycetes</taxon>
        <taxon>Xylariomycetidae</taxon>
        <taxon>Amphisphaeriales</taxon>
        <taxon>Apiosporaceae</taxon>
        <taxon>Apiospora</taxon>
    </lineage>
</organism>
<evidence type="ECO:0000259" key="2">
    <source>
        <dbReference type="PROSITE" id="PS50097"/>
    </source>
</evidence>
<gene>
    <name evidence="3" type="ORF">PG996_006887</name>
</gene>
<accession>A0ABR1VC04</accession>
<reference evidence="3 4" key="1">
    <citation type="submission" date="2023-01" db="EMBL/GenBank/DDBJ databases">
        <title>Analysis of 21 Apiospora genomes using comparative genomics revels a genus with tremendous synthesis potential of carbohydrate active enzymes and secondary metabolites.</title>
        <authorList>
            <person name="Sorensen T."/>
        </authorList>
    </citation>
    <scope>NUCLEOTIDE SEQUENCE [LARGE SCALE GENOMIC DNA]</scope>
    <source>
        <strain evidence="3 4">CBS 83171</strain>
    </source>
</reference>
<dbReference type="SUPFAM" id="SSF54695">
    <property type="entry name" value="POZ domain"/>
    <property type="match status" value="1"/>
</dbReference>
<feature type="compositionally biased region" description="Low complexity" evidence="1">
    <location>
        <begin position="125"/>
        <end position="138"/>
    </location>
</feature>
<sequence length="398" mass="42064">MASSQHVSELLRSLKKLFDSGVYTDLKIVCGNDQHQVHKAIVCLRSGRLAQLCSEIGPNQEATITIPDDDPQAIDLMLQYLYTLEYSPRLVAPTTTTKSLTNGVNGINGHHQKDDTTPSPKTPATNGVGTTSVTTNGTPPQSQTQKPQAPPATTLEYNIEREAVEAVPTTDAAAKLSKKATKKKKRSSTVTAETLDAAASPTSTTAPDTTTVTSTPSTATTTTANAAAQTVPPAAIGKPTNGPATVPQPAQHSLLQHAKLYTLAQKYGVPGLRALSASRFAAEAEEYWSSDDFLAAAVEAYNTANNAASTAPTNPHAKQVAATVVASILDEGPEDDSVKTTSIRDVVLSNMKAHPELLDRAAVREVMRVNAELSFDLMMHFRDNQQNGGSASSVVSGY</sequence>
<feature type="compositionally biased region" description="Polar residues" evidence="1">
    <location>
        <begin position="96"/>
        <end position="105"/>
    </location>
</feature>
<name>A0ABR1VC04_9PEZI</name>
<dbReference type="CDD" id="cd18186">
    <property type="entry name" value="BTB_POZ_ZBTB_KLHL-like"/>
    <property type="match status" value="1"/>
</dbReference>
<dbReference type="EMBL" id="JAQQWM010000004">
    <property type="protein sequence ID" value="KAK8067775.1"/>
    <property type="molecule type" value="Genomic_DNA"/>
</dbReference>
<dbReference type="PANTHER" id="PTHR47843">
    <property type="entry name" value="BTB DOMAIN-CONTAINING PROTEIN-RELATED"/>
    <property type="match status" value="1"/>
</dbReference>
<dbReference type="PROSITE" id="PS50097">
    <property type="entry name" value="BTB"/>
    <property type="match status" value="1"/>
</dbReference>
<feature type="region of interest" description="Disordered" evidence="1">
    <location>
        <begin position="96"/>
        <end position="151"/>
    </location>
</feature>
<feature type="region of interest" description="Disordered" evidence="1">
    <location>
        <begin position="166"/>
        <end position="225"/>
    </location>
</feature>
<evidence type="ECO:0000256" key="1">
    <source>
        <dbReference type="SAM" id="MobiDB-lite"/>
    </source>
</evidence>
<evidence type="ECO:0000313" key="3">
    <source>
        <dbReference type="EMBL" id="KAK8067775.1"/>
    </source>
</evidence>
<dbReference type="Proteomes" id="UP001446871">
    <property type="component" value="Unassembled WGS sequence"/>
</dbReference>
<evidence type="ECO:0000313" key="4">
    <source>
        <dbReference type="Proteomes" id="UP001446871"/>
    </source>
</evidence>
<comment type="caution">
    <text evidence="3">The sequence shown here is derived from an EMBL/GenBank/DDBJ whole genome shotgun (WGS) entry which is preliminary data.</text>
</comment>
<protein>
    <recommendedName>
        <fullName evidence="2">BTB domain-containing protein</fullName>
    </recommendedName>
</protein>
<dbReference type="Gene3D" id="3.30.710.10">
    <property type="entry name" value="Potassium Channel Kv1.1, Chain A"/>
    <property type="match status" value="1"/>
</dbReference>
<dbReference type="InterPro" id="IPR011333">
    <property type="entry name" value="SKP1/BTB/POZ_sf"/>
</dbReference>
<feature type="compositionally biased region" description="Basic residues" evidence="1">
    <location>
        <begin position="176"/>
        <end position="187"/>
    </location>
</feature>
<dbReference type="InterPro" id="IPR000210">
    <property type="entry name" value="BTB/POZ_dom"/>
</dbReference>
<proteinExistence type="predicted"/>
<feature type="compositionally biased region" description="Low complexity" evidence="1">
    <location>
        <begin position="188"/>
        <end position="225"/>
    </location>
</feature>
<feature type="domain" description="BTB" evidence="2">
    <location>
        <begin position="24"/>
        <end position="83"/>
    </location>
</feature>
<keyword evidence="4" id="KW-1185">Reference proteome</keyword>
<dbReference type="Pfam" id="PF00651">
    <property type="entry name" value="BTB"/>
    <property type="match status" value="1"/>
</dbReference>
<dbReference type="PANTHER" id="PTHR47843:SF5">
    <property type="entry name" value="BTB_POZ DOMAIN PROTEIN"/>
    <property type="match status" value="1"/>
</dbReference>